<evidence type="ECO:0000256" key="1">
    <source>
        <dbReference type="SAM" id="MobiDB-lite"/>
    </source>
</evidence>
<proteinExistence type="predicted"/>
<comment type="caution">
    <text evidence="2">The sequence shown here is derived from an EMBL/GenBank/DDBJ whole genome shotgun (WGS) entry which is preliminary data.</text>
</comment>
<protein>
    <submittedName>
        <fullName evidence="2">Uncharacterized protein</fullName>
    </submittedName>
</protein>
<organism evidence="2 3">
    <name type="scientific">Hibiscus sabdariffa</name>
    <name type="common">roselle</name>
    <dbReference type="NCBI Taxonomy" id="183260"/>
    <lineage>
        <taxon>Eukaryota</taxon>
        <taxon>Viridiplantae</taxon>
        <taxon>Streptophyta</taxon>
        <taxon>Embryophyta</taxon>
        <taxon>Tracheophyta</taxon>
        <taxon>Spermatophyta</taxon>
        <taxon>Magnoliopsida</taxon>
        <taxon>eudicotyledons</taxon>
        <taxon>Gunneridae</taxon>
        <taxon>Pentapetalae</taxon>
        <taxon>rosids</taxon>
        <taxon>malvids</taxon>
        <taxon>Malvales</taxon>
        <taxon>Malvaceae</taxon>
        <taxon>Malvoideae</taxon>
        <taxon>Hibiscus</taxon>
    </lineage>
</organism>
<reference evidence="2 3" key="1">
    <citation type="journal article" date="2024" name="G3 (Bethesda)">
        <title>Genome assembly of Hibiscus sabdariffa L. provides insights into metabolisms of medicinal natural products.</title>
        <authorList>
            <person name="Kim T."/>
        </authorList>
    </citation>
    <scope>NUCLEOTIDE SEQUENCE [LARGE SCALE GENOMIC DNA]</scope>
    <source>
        <strain evidence="2">TK-2024</strain>
        <tissue evidence="2">Old leaves</tissue>
    </source>
</reference>
<keyword evidence="3" id="KW-1185">Reference proteome</keyword>
<dbReference type="EMBL" id="JBBPBM010000008">
    <property type="protein sequence ID" value="KAK8572519.1"/>
    <property type="molecule type" value="Genomic_DNA"/>
</dbReference>
<feature type="region of interest" description="Disordered" evidence="1">
    <location>
        <begin position="69"/>
        <end position="105"/>
    </location>
</feature>
<feature type="compositionally biased region" description="Polar residues" evidence="1">
    <location>
        <begin position="87"/>
        <end position="105"/>
    </location>
</feature>
<accession>A0ABR2F683</accession>
<sequence length="105" mass="10964">MTDAHLSNHIQVSASSQLGASVMRLTSDPVVVVQPTANSSMYGDIAENLSPHVLEHVDSTAAHVDNNDEAHVDNNDELPAACDDSSTKATSPSQADNTTAPPTLN</sequence>
<evidence type="ECO:0000313" key="3">
    <source>
        <dbReference type="Proteomes" id="UP001472677"/>
    </source>
</evidence>
<gene>
    <name evidence="2" type="ORF">V6N12_028572</name>
</gene>
<name>A0ABR2F683_9ROSI</name>
<evidence type="ECO:0000313" key="2">
    <source>
        <dbReference type="EMBL" id="KAK8572519.1"/>
    </source>
</evidence>
<dbReference type="Proteomes" id="UP001472677">
    <property type="component" value="Unassembled WGS sequence"/>
</dbReference>